<dbReference type="EMBL" id="MVGT01004386">
    <property type="protein sequence ID" value="OUZ99945.1"/>
    <property type="molecule type" value="Genomic_DNA"/>
</dbReference>
<gene>
    <name evidence="2" type="ORF">BVC80_9069g57</name>
</gene>
<dbReference type="PROSITE" id="PS51277">
    <property type="entry name" value="BURP"/>
    <property type="match status" value="1"/>
</dbReference>
<protein>
    <submittedName>
        <fullName evidence="2">BURP domain</fullName>
    </submittedName>
</protein>
<accession>A0A200PP07</accession>
<dbReference type="InterPro" id="IPR004873">
    <property type="entry name" value="BURP_dom"/>
</dbReference>
<reference evidence="2 3" key="1">
    <citation type="journal article" date="2017" name="Mol. Plant">
        <title>The Genome of Medicinal Plant Macleaya cordata Provides New Insights into Benzylisoquinoline Alkaloids Metabolism.</title>
        <authorList>
            <person name="Liu X."/>
            <person name="Liu Y."/>
            <person name="Huang P."/>
            <person name="Ma Y."/>
            <person name="Qing Z."/>
            <person name="Tang Q."/>
            <person name="Cao H."/>
            <person name="Cheng P."/>
            <person name="Zheng Y."/>
            <person name="Yuan Z."/>
            <person name="Zhou Y."/>
            <person name="Liu J."/>
            <person name="Tang Z."/>
            <person name="Zhuo Y."/>
            <person name="Zhang Y."/>
            <person name="Yu L."/>
            <person name="Huang J."/>
            <person name="Yang P."/>
            <person name="Peng Q."/>
            <person name="Zhang J."/>
            <person name="Jiang W."/>
            <person name="Zhang Z."/>
            <person name="Lin K."/>
            <person name="Ro D.K."/>
            <person name="Chen X."/>
            <person name="Xiong X."/>
            <person name="Shang Y."/>
            <person name="Huang S."/>
            <person name="Zeng J."/>
        </authorList>
    </citation>
    <scope>NUCLEOTIDE SEQUENCE [LARGE SCALE GENOMIC DNA]</scope>
    <source>
        <strain evidence="3">cv. BLH2017</strain>
        <tissue evidence="2">Root</tissue>
    </source>
</reference>
<dbReference type="AlphaFoldDB" id="A0A200PP07"/>
<sequence>MKYCATSLESMIEFSTSKMGKNVIVLPTEIIRHNKEESTQQINDEKMIKQQDYTITSGVKKMVGVFYCHATHTKAYVVPLIGNDDSATKVEVVAVCHTDTSAWNPKHLAFQLLNVKPGTVPICHFLSKDNIVWVAKNYGYY</sequence>
<dbReference type="Proteomes" id="UP000195402">
    <property type="component" value="Unassembled WGS sequence"/>
</dbReference>
<dbReference type="InParanoid" id="A0A200PP07"/>
<feature type="domain" description="BURP" evidence="1">
    <location>
        <begin position="1"/>
        <end position="136"/>
    </location>
</feature>
<evidence type="ECO:0000313" key="2">
    <source>
        <dbReference type="EMBL" id="OUZ99945.1"/>
    </source>
</evidence>
<dbReference type="InterPro" id="IPR044816">
    <property type="entry name" value="BURP"/>
</dbReference>
<dbReference type="PANTHER" id="PTHR31236">
    <property type="entry name" value="BURP DOMAIN PROTEIN USPL1-LIKE"/>
    <property type="match status" value="1"/>
</dbReference>
<dbReference type="OMA" id="CHEVHET"/>
<evidence type="ECO:0000313" key="3">
    <source>
        <dbReference type="Proteomes" id="UP000195402"/>
    </source>
</evidence>
<name>A0A200PP07_MACCD</name>
<dbReference type="Pfam" id="PF03181">
    <property type="entry name" value="BURP"/>
    <property type="match status" value="1"/>
</dbReference>
<dbReference type="PANTHER" id="PTHR31236:SF2">
    <property type="entry name" value="BURP DOMAIN PROTEIN RD22"/>
    <property type="match status" value="1"/>
</dbReference>
<organism evidence="2 3">
    <name type="scientific">Macleaya cordata</name>
    <name type="common">Five-seeded plume-poppy</name>
    <name type="synonym">Bocconia cordata</name>
    <dbReference type="NCBI Taxonomy" id="56857"/>
    <lineage>
        <taxon>Eukaryota</taxon>
        <taxon>Viridiplantae</taxon>
        <taxon>Streptophyta</taxon>
        <taxon>Embryophyta</taxon>
        <taxon>Tracheophyta</taxon>
        <taxon>Spermatophyta</taxon>
        <taxon>Magnoliopsida</taxon>
        <taxon>Ranunculales</taxon>
        <taxon>Papaveraceae</taxon>
        <taxon>Papaveroideae</taxon>
        <taxon>Macleaya</taxon>
    </lineage>
</organism>
<dbReference type="STRING" id="56857.A0A200PP07"/>
<comment type="caution">
    <text evidence="2">The sequence shown here is derived from an EMBL/GenBank/DDBJ whole genome shotgun (WGS) entry which is preliminary data.</text>
</comment>
<dbReference type="OrthoDB" id="654134at2759"/>
<evidence type="ECO:0000259" key="1">
    <source>
        <dbReference type="PROSITE" id="PS51277"/>
    </source>
</evidence>
<dbReference type="SMART" id="SM01045">
    <property type="entry name" value="BURP"/>
    <property type="match status" value="1"/>
</dbReference>
<keyword evidence="3" id="KW-1185">Reference proteome</keyword>
<proteinExistence type="predicted"/>